<evidence type="ECO:0000313" key="2">
    <source>
        <dbReference type="Proteomes" id="UP000248840"/>
    </source>
</evidence>
<gene>
    <name evidence="1" type="ORF">CLV55_105117</name>
</gene>
<evidence type="ECO:0000313" key="1">
    <source>
        <dbReference type="EMBL" id="RAR72547.1"/>
    </source>
</evidence>
<dbReference type="EMBL" id="QLSZ01000005">
    <property type="protein sequence ID" value="RAR72547.1"/>
    <property type="molecule type" value="Genomic_DNA"/>
</dbReference>
<sequence>MNNKTVIRRKNETGKFTTIHNNILFDTRLTPNALRLFIAILSDSDTKFNLSQTVYCDRLGITKKTFFSAIANLEECGYLRKSSTKVKNLYHYTISEFGNLNIETVLETDIENNQEEAVTSIQGINNFMTEKDADKYLTMVSDFVKKNDDLIDDDFFQNTVRTSIRNIESYDSIVEKFEKYLYKKVVTSITDSSVNPKSFEEFKERAKYLIFKHKKYDADFMNTWTIYKKTRNIKQAPRDHETEMFDYHENPKD</sequence>
<dbReference type="Proteomes" id="UP000248840">
    <property type="component" value="Unassembled WGS sequence"/>
</dbReference>
<proteinExistence type="predicted"/>
<protein>
    <submittedName>
        <fullName evidence="1">Helix-turn-helix protein</fullName>
    </submittedName>
</protein>
<dbReference type="OrthoDB" id="1366908at2"/>
<reference evidence="1 2" key="1">
    <citation type="submission" date="2018-06" db="EMBL/GenBank/DDBJ databases">
        <title>Genomic Encyclopedia of Archaeal and Bacterial Type Strains, Phase II (KMG-II): from individual species to whole genera.</title>
        <authorList>
            <person name="Goeker M."/>
        </authorList>
    </citation>
    <scope>NUCLEOTIDE SEQUENCE [LARGE SCALE GENOMIC DNA]</scope>
    <source>
        <strain evidence="1 2">DSM 25663</strain>
    </source>
</reference>
<comment type="caution">
    <text evidence="1">The sequence shown here is derived from an EMBL/GenBank/DDBJ whole genome shotgun (WGS) entry which is preliminary data.</text>
</comment>
<dbReference type="AlphaFoldDB" id="A0A328YPU7"/>
<name>A0A328YPU7_9FLAO</name>
<dbReference type="RefSeq" id="WP_112113030.1">
    <property type="nucleotide sequence ID" value="NZ_QLSZ01000005.1"/>
</dbReference>
<keyword evidence="2" id="KW-1185">Reference proteome</keyword>
<organism evidence="1 2">
    <name type="scientific">Flavobacterium aciduliphilum</name>
    <dbReference type="NCBI Taxonomy" id="1101402"/>
    <lineage>
        <taxon>Bacteria</taxon>
        <taxon>Pseudomonadati</taxon>
        <taxon>Bacteroidota</taxon>
        <taxon>Flavobacteriia</taxon>
        <taxon>Flavobacteriales</taxon>
        <taxon>Flavobacteriaceae</taxon>
        <taxon>Flavobacterium</taxon>
    </lineage>
</organism>
<accession>A0A328YPU7</accession>